<accession>A0A517ZPT1</accession>
<sequence length="121" mass="14168">MWLPSVTFDTVASFIDGADMASNGSFLAGFREWLIVKVDDGNNLHWTALILELAFPKARSPRKELEACEDHLPVIEIMFQLLDSFCQERQESGLRLIYLTYEKWLRKQSWYKRGWPGWVEL</sequence>
<dbReference type="AlphaFoldDB" id="A0A517ZPT1"/>
<evidence type="ECO:0000313" key="2">
    <source>
        <dbReference type="Proteomes" id="UP000319383"/>
    </source>
</evidence>
<reference evidence="1 2" key="1">
    <citation type="submission" date="2019-02" db="EMBL/GenBank/DDBJ databases">
        <title>Deep-cultivation of Planctomycetes and their phenomic and genomic characterization uncovers novel biology.</title>
        <authorList>
            <person name="Wiegand S."/>
            <person name="Jogler M."/>
            <person name="Boedeker C."/>
            <person name="Pinto D."/>
            <person name="Vollmers J."/>
            <person name="Rivas-Marin E."/>
            <person name="Kohn T."/>
            <person name="Peeters S.H."/>
            <person name="Heuer A."/>
            <person name="Rast P."/>
            <person name="Oberbeckmann S."/>
            <person name="Bunk B."/>
            <person name="Jeske O."/>
            <person name="Meyerdierks A."/>
            <person name="Storesund J.E."/>
            <person name="Kallscheuer N."/>
            <person name="Luecker S."/>
            <person name="Lage O.M."/>
            <person name="Pohl T."/>
            <person name="Merkel B.J."/>
            <person name="Hornburger P."/>
            <person name="Mueller R.-W."/>
            <person name="Bruemmer F."/>
            <person name="Labrenz M."/>
            <person name="Spormann A.M."/>
            <person name="Op den Camp H."/>
            <person name="Overmann J."/>
            <person name="Amann R."/>
            <person name="Jetten M.S.M."/>
            <person name="Mascher T."/>
            <person name="Medema M.H."/>
            <person name="Devos D.P."/>
            <person name="Kaster A.-K."/>
            <person name="Ovreas L."/>
            <person name="Rohde M."/>
            <person name="Galperin M.Y."/>
            <person name="Jogler C."/>
        </authorList>
    </citation>
    <scope>NUCLEOTIDE SEQUENCE [LARGE SCALE GENOMIC DNA]</scope>
    <source>
        <strain evidence="1 2">Mal52</strain>
    </source>
</reference>
<protein>
    <submittedName>
        <fullName evidence="1">Uncharacterized protein</fullName>
    </submittedName>
</protein>
<evidence type="ECO:0000313" key="1">
    <source>
        <dbReference type="EMBL" id="QDU44471.1"/>
    </source>
</evidence>
<keyword evidence="2" id="KW-1185">Reference proteome</keyword>
<dbReference type="Proteomes" id="UP000319383">
    <property type="component" value="Chromosome"/>
</dbReference>
<gene>
    <name evidence="1" type="ORF">Mal52_29530</name>
</gene>
<organism evidence="1 2">
    <name type="scientific">Symmachiella dynata</name>
    <dbReference type="NCBI Taxonomy" id="2527995"/>
    <lineage>
        <taxon>Bacteria</taxon>
        <taxon>Pseudomonadati</taxon>
        <taxon>Planctomycetota</taxon>
        <taxon>Planctomycetia</taxon>
        <taxon>Planctomycetales</taxon>
        <taxon>Planctomycetaceae</taxon>
        <taxon>Symmachiella</taxon>
    </lineage>
</organism>
<proteinExistence type="predicted"/>
<dbReference type="EMBL" id="CP036276">
    <property type="protein sequence ID" value="QDU44471.1"/>
    <property type="molecule type" value="Genomic_DNA"/>
</dbReference>
<name>A0A517ZPT1_9PLAN</name>
<dbReference type="KEGG" id="sdyn:Mal52_29530"/>